<dbReference type="InterPro" id="IPR045745">
    <property type="entry name" value="HTH_58_Actinobacteria-type"/>
</dbReference>
<dbReference type="GO" id="GO:0005737">
    <property type="term" value="C:cytoplasm"/>
    <property type="evidence" value="ECO:0007669"/>
    <property type="project" value="UniProtKB-SubCell"/>
</dbReference>
<keyword evidence="11" id="KW-0963">Cytoplasm</keyword>
<dbReference type="InterPro" id="IPR034768">
    <property type="entry name" value="4FE4S_WBL"/>
</dbReference>
<evidence type="ECO:0000256" key="6">
    <source>
        <dbReference type="ARBA" id="ARBA00023014"/>
    </source>
</evidence>
<dbReference type="Pfam" id="PF19575">
    <property type="entry name" value="HTH_58"/>
    <property type="match status" value="1"/>
</dbReference>
<name>A0AB73U838_MYCCH</name>
<feature type="binding site" evidence="11">
    <location>
        <position position="54"/>
    </location>
    <ligand>
        <name>[4Fe-4S] cluster</name>
        <dbReference type="ChEBI" id="CHEBI:49883"/>
    </ligand>
</feature>
<accession>A0AB73U838</accession>
<proteinExistence type="inferred from homology"/>
<feature type="binding site" evidence="11">
    <location>
        <position position="51"/>
    </location>
    <ligand>
        <name>[4Fe-4S] cluster</name>
        <dbReference type="ChEBI" id="CHEBI:49883"/>
    </ligand>
</feature>
<evidence type="ECO:0000256" key="11">
    <source>
        <dbReference type="HAMAP-Rule" id="MF_01479"/>
    </source>
</evidence>
<dbReference type="Pfam" id="PF02467">
    <property type="entry name" value="Whib"/>
    <property type="match status" value="1"/>
</dbReference>
<evidence type="ECO:0000256" key="7">
    <source>
        <dbReference type="ARBA" id="ARBA00023015"/>
    </source>
</evidence>
<evidence type="ECO:0000256" key="10">
    <source>
        <dbReference type="ARBA" id="ARBA00023163"/>
    </source>
</evidence>
<comment type="PTM">
    <text evidence="11">The Fe-S cluster can be nitrosylated by nitric oxide (NO).</text>
</comment>
<evidence type="ECO:0000256" key="3">
    <source>
        <dbReference type="ARBA" id="ARBA00022485"/>
    </source>
</evidence>
<feature type="binding site" evidence="11">
    <location>
        <position position="19"/>
    </location>
    <ligand>
        <name>[4Fe-4S] cluster</name>
        <dbReference type="ChEBI" id="CHEBI:49883"/>
    </ligand>
</feature>
<reference evidence="13 14" key="1">
    <citation type="submission" date="2019-06" db="EMBL/GenBank/DDBJ databases">
        <title>Whole geneome sequnce of Mycobacteroides chelonae M77 isolated from bovine milk from Meghalaya, India.</title>
        <authorList>
            <person name="Vise E."/>
            <person name="Das S."/>
            <person name="Garg A."/>
            <person name="Ghatak S."/>
            <person name="Shakuntala I."/>
            <person name="Milton A.A.P."/>
            <person name="Karam A."/>
            <person name="Sanjukta R."/>
            <person name="Puro K."/>
            <person name="Sen A."/>
        </authorList>
    </citation>
    <scope>NUCLEOTIDE SEQUENCE [LARGE SCALE GENOMIC DNA]</scope>
    <source>
        <strain evidence="13 14">M77</strain>
    </source>
</reference>
<evidence type="ECO:0000313" key="13">
    <source>
        <dbReference type="EMBL" id="QDF72743.1"/>
    </source>
</evidence>
<evidence type="ECO:0000259" key="12">
    <source>
        <dbReference type="PROSITE" id="PS51674"/>
    </source>
</evidence>
<sequence>MQSPPPDIHDAHWQMYGRCRHASVDPELFFPCDRELRSVRRMREQQAKSICRRCPVAAVCLTYALQTRQPYGIWGGATEIERRREERPKPAPVMTPERAQLAAGYQAGASIRDLATASGAPYSAVRRILLAAGVTLRPCCGAGPQAAPPHGSDA</sequence>
<comment type="function">
    <text evidence="11">Acts as a transcriptional regulator. Probably redox-responsive. The apo- but not holo-form probably binds DNA.</text>
</comment>
<keyword evidence="10 11" id="KW-0804">Transcription</keyword>
<dbReference type="GO" id="GO:0051539">
    <property type="term" value="F:4 iron, 4 sulfur cluster binding"/>
    <property type="evidence" value="ECO:0007669"/>
    <property type="project" value="UniProtKB-UniRule"/>
</dbReference>
<dbReference type="GO" id="GO:0045454">
    <property type="term" value="P:cell redox homeostasis"/>
    <property type="evidence" value="ECO:0007669"/>
    <property type="project" value="TreeGrafter"/>
</dbReference>
<comment type="cofactor">
    <cofactor evidence="11">
        <name>[4Fe-4S] cluster</name>
        <dbReference type="ChEBI" id="CHEBI:49883"/>
    </cofactor>
    <text evidence="11">Binds 1 [4Fe-4S] cluster per subunit. Following nitrosylation of the [4Fe-4S] cluster binds 1 [4Fe-8(NO)] cluster per subunit.</text>
</comment>
<comment type="similarity">
    <text evidence="2 11">Belongs to the WhiB family.</text>
</comment>
<dbReference type="GO" id="GO:0035731">
    <property type="term" value="F:dinitrosyl-iron complex binding"/>
    <property type="evidence" value="ECO:0007669"/>
    <property type="project" value="UniProtKB-UniRule"/>
</dbReference>
<keyword evidence="6 11" id="KW-0411">Iron-sulfur</keyword>
<comment type="PTM">
    <text evidence="11">Upon Fe-S cluster removal intramolecular disulfide bonds are formed.</text>
</comment>
<keyword evidence="9 11" id="KW-1015">Disulfide bond</keyword>
<gene>
    <name evidence="11" type="primary">whiB</name>
    <name evidence="13" type="ORF">FJK96_23015</name>
</gene>
<evidence type="ECO:0000256" key="4">
    <source>
        <dbReference type="ARBA" id="ARBA00022723"/>
    </source>
</evidence>
<dbReference type="HAMAP" id="MF_01479">
    <property type="entry name" value="WhiB"/>
    <property type="match status" value="1"/>
</dbReference>
<comment type="subcellular location">
    <subcellularLocation>
        <location evidence="1 11">Cytoplasm</location>
    </subcellularLocation>
</comment>
<dbReference type="RefSeq" id="WP_075908381.1">
    <property type="nucleotide sequence ID" value="NZ_CP041150.1"/>
</dbReference>
<evidence type="ECO:0000256" key="1">
    <source>
        <dbReference type="ARBA" id="ARBA00004496"/>
    </source>
</evidence>
<organism evidence="13 14">
    <name type="scientific">Mycobacteroides chelonae</name>
    <name type="common">Mycobacterium chelonae</name>
    <dbReference type="NCBI Taxonomy" id="1774"/>
    <lineage>
        <taxon>Bacteria</taxon>
        <taxon>Bacillati</taxon>
        <taxon>Actinomycetota</taxon>
        <taxon>Actinomycetes</taxon>
        <taxon>Mycobacteriales</taxon>
        <taxon>Mycobacteriaceae</taxon>
        <taxon>Mycobacteroides</taxon>
    </lineage>
</organism>
<dbReference type="GO" id="GO:0046872">
    <property type="term" value="F:metal ion binding"/>
    <property type="evidence" value="ECO:0007669"/>
    <property type="project" value="UniProtKB-KW"/>
</dbReference>
<dbReference type="AlphaFoldDB" id="A0AB73U838"/>
<feature type="binding site" evidence="11">
    <location>
        <position position="60"/>
    </location>
    <ligand>
        <name>[4Fe-4S] cluster</name>
        <dbReference type="ChEBI" id="CHEBI:49883"/>
    </ligand>
</feature>
<dbReference type="GO" id="GO:0003677">
    <property type="term" value="F:DNA binding"/>
    <property type="evidence" value="ECO:0007669"/>
    <property type="project" value="UniProtKB-UniRule"/>
</dbReference>
<feature type="domain" description="4Fe-4S Wbl-type" evidence="12">
    <location>
        <begin position="18"/>
        <end position="84"/>
    </location>
</feature>
<keyword evidence="3 11" id="KW-0004">4Fe-4S</keyword>
<evidence type="ECO:0000256" key="2">
    <source>
        <dbReference type="ARBA" id="ARBA00006597"/>
    </source>
</evidence>
<evidence type="ECO:0000256" key="8">
    <source>
        <dbReference type="ARBA" id="ARBA00023125"/>
    </source>
</evidence>
<evidence type="ECO:0000256" key="9">
    <source>
        <dbReference type="ARBA" id="ARBA00023157"/>
    </source>
</evidence>
<dbReference type="PROSITE" id="PS51674">
    <property type="entry name" value="4FE4S_WBL"/>
    <property type="match status" value="1"/>
</dbReference>
<keyword evidence="8 11" id="KW-0238">DNA-binding</keyword>
<dbReference type="GO" id="GO:0047134">
    <property type="term" value="F:protein-disulfide reductase [NAD(P)H] activity"/>
    <property type="evidence" value="ECO:0007669"/>
    <property type="project" value="TreeGrafter"/>
</dbReference>
<dbReference type="GO" id="GO:0045892">
    <property type="term" value="P:negative regulation of DNA-templated transcription"/>
    <property type="evidence" value="ECO:0007669"/>
    <property type="project" value="TreeGrafter"/>
</dbReference>
<keyword evidence="5 11" id="KW-0408">Iron</keyword>
<evidence type="ECO:0000256" key="5">
    <source>
        <dbReference type="ARBA" id="ARBA00023004"/>
    </source>
</evidence>
<dbReference type="Proteomes" id="UP000317728">
    <property type="component" value="Chromosome"/>
</dbReference>
<dbReference type="PANTHER" id="PTHR38839">
    <property type="entry name" value="TRANSCRIPTIONAL REGULATOR WHID-RELATED"/>
    <property type="match status" value="1"/>
</dbReference>
<dbReference type="InterPro" id="IPR003482">
    <property type="entry name" value="Whib"/>
</dbReference>
<keyword evidence="7 11" id="KW-0805">Transcription regulation</keyword>
<keyword evidence="4 11" id="KW-0479">Metal-binding</keyword>
<evidence type="ECO:0000313" key="14">
    <source>
        <dbReference type="Proteomes" id="UP000317728"/>
    </source>
</evidence>
<protein>
    <recommendedName>
        <fullName evidence="11">Transcriptional regulator WhiB</fullName>
    </recommendedName>
</protein>
<dbReference type="EMBL" id="CP041150">
    <property type="protein sequence ID" value="QDF72743.1"/>
    <property type="molecule type" value="Genomic_DNA"/>
</dbReference>